<dbReference type="Gene3D" id="3.40.50.450">
    <property type="match status" value="1"/>
</dbReference>
<reference evidence="2" key="1">
    <citation type="submission" date="2018-10" db="EMBL/GenBank/DDBJ databases">
        <title>Acidithiobacillus sulfuriphilus sp. nov.: an extremely acidophilic sulfur-oxidizing chemolithotroph isolated from a neutral pH environment.</title>
        <authorList>
            <person name="Falagan C."/>
            <person name="Moya-Beltran A."/>
            <person name="Quatrini R."/>
            <person name="Johnson D.B."/>
        </authorList>
    </citation>
    <scope>NUCLEOTIDE SEQUENCE [LARGE SCALE GENOMIC DNA]</scope>
    <source>
        <strain evidence="2">CJ-2</strain>
    </source>
</reference>
<organism evidence="2">
    <name type="scientific">Acidithiobacillus sulfuriphilus</name>
    <dbReference type="NCBI Taxonomy" id="1867749"/>
    <lineage>
        <taxon>Bacteria</taxon>
        <taxon>Pseudomonadati</taxon>
        <taxon>Pseudomonadota</taxon>
        <taxon>Acidithiobacillia</taxon>
        <taxon>Acidithiobacillales</taxon>
        <taxon>Acidithiobacillaceae</taxon>
        <taxon>Acidithiobacillus</taxon>
    </lineage>
</organism>
<name>A0A3M8R3U3_9PROT</name>
<keyword evidence="1" id="KW-0812">Transmembrane</keyword>
<feature type="transmembrane region" description="Helical" evidence="1">
    <location>
        <begin position="501"/>
        <end position="522"/>
    </location>
</feature>
<keyword evidence="1" id="KW-1133">Transmembrane helix</keyword>
<dbReference type="EMBL" id="RIZI01000158">
    <property type="protein sequence ID" value="RNF63236.1"/>
    <property type="molecule type" value="Genomic_DNA"/>
</dbReference>
<feature type="transmembrane region" description="Helical" evidence="1">
    <location>
        <begin position="346"/>
        <end position="368"/>
    </location>
</feature>
<sequence length="591" mass="67422">MGGSLQADDQHCLQDGRLPIVLGVTGHRDLEDVELVRERLFEQITSLEKAYPFTPFVALSSLAEGADRLFARVILDRGIPLYVPLPFAVEEYEKDFPQSVEAFRALCHQAEAVFTVPLAASVDMQRIGRSPETNECHADRDLQYAMAGIYLAQRAHILFAIWDGKPARGIGGTAQVVNYRYFGRPQALELPATDLQRMNNLVPSNPLDDPETGIVYHVHVRRRHEAPLPHGVTIERKIPPSHQKFGDPLARVDTYNKRLTQESEHSGELAQDDGATKIHSADSSEDFFAREYRRLSRRFSCAGRLAERHVQDVRRSFLWIFCLAGIALTAETYFGGPGWPPVPVGWGWGFISLVVYEISLATIICWVWKMRRKEKNPEAVDFRALAEGLRVQGAWFRAGLPDLVSQRYLRRYSQSLGWVRYALQGACVTYRASPSPEDLTYVQNQWIDEQRKYLRNASERREYRMSSNTRWASRFIKIALLLGAVLILLLSLYYKYLLTKYNQLIIIAAFSLPLLTTAAGLLSGYNEFAAYEDDIREYRRNLKLFEVARDRMNNGSINEQQELIRQLGLEALIENANWALIHKSHDAQIPH</sequence>
<keyword evidence="1" id="KW-0472">Membrane</keyword>
<feature type="transmembrane region" description="Helical" evidence="1">
    <location>
        <begin position="317"/>
        <end position="334"/>
    </location>
</feature>
<protein>
    <recommendedName>
        <fullName evidence="3">SMODS and SLOG-associating 2TM effector domain-containing protein</fullName>
    </recommendedName>
</protein>
<feature type="transmembrane region" description="Helical" evidence="1">
    <location>
        <begin position="475"/>
        <end position="495"/>
    </location>
</feature>
<proteinExistence type="predicted"/>
<dbReference type="OrthoDB" id="9150973at2"/>
<comment type="caution">
    <text evidence="2">The sequence shown here is derived from an EMBL/GenBank/DDBJ whole genome shotgun (WGS) entry which is preliminary data.</text>
</comment>
<gene>
    <name evidence="2" type="ORF">EC580_06795</name>
</gene>
<evidence type="ECO:0000313" key="2">
    <source>
        <dbReference type="EMBL" id="RNF63236.1"/>
    </source>
</evidence>
<dbReference type="RefSeq" id="WP_123103455.1">
    <property type="nucleotide sequence ID" value="NZ_CP127527.1"/>
</dbReference>
<evidence type="ECO:0000256" key="1">
    <source>
        <dbReference type="SAM" id="Phobius"/>
    </source>
</evidence>
<accession>A0A3M8R3U3</accession>
<evidence type="ECO:0008006" key="3">
    <source>
        <dbReference type="Google" id="ProtNLM"/>
    </source>
</evidence>
<dbReference type="AlphaFoldDB" id="A0A3M8R3U3"/>